<dbReference type="Proteomes" id="UP001279734">
    <property type="component" value="Unassembled WGS sequence"/>
</dbReference>
<dbReference type="AlphaFoldDB" id="A0AAD3Y7W5"/>
<dbReference type="CDD" id="cd07816">
    <property type="entry name" value="Bet_v1-like"/>
    <property type="match status" value="1"/>
</dbReference>
<comment type="caution">
    <text evidence="3">The sequence shown here is derived from an EMBL/GenBank/DDBJ whole genome shotgun (WGS) entry which is preliminary data.</text>
</comment>
<accession>A0AAD3Y7W5</accession>
<dbReference type="PANTHER" id="PTHR31213:SF157">
    <property type="entry name" value="MAJOR ALLERGEN MAL D 1-LIKE"/>
    <property type="match status" value="1"/>
</dbReference>
<feature type="domain" description="Bet v I/Major latex protein" evidence="2">
    <location>
        <begin position="1"/>
        <end position="154"/>
    </location>
</feature>
<dbReference type="PRINTS" id="PR00634">
    <property type="entry name" value="BETALLERGEN"/>
</dbReference>
<dbReference type="EMBL" id="BSYO01000039">
    <property type="protein sequence ID" value="GMH30885.1"/>
    <property type="molecule type" value="Genomic_DNA"/>
</dbReference>
<dbReference type="GO" id="GO:0038023">
    <property type="term" value="F:signaling receptor activity"/>
    <property type="evidence" value="ECO:0007669"/>
    <property type="project" value="InterPro"/>
</dbReference>
<dbReference type="GO" id="GO:0004864">
    <property type="term" value="F:protein phosphatase inhibitor activity"/>
    <property type="evidence" value="ECO:0007669"/>
    <property type="project" value="InterPro"/>
</dbReference>
<reference evidence="3" key="1">
    <citation type="submission" date="2023-05" db="EMBL/GenBank/DDBJ databases">
        <title>Nepenthes gracilis genome sequencing.</title>
        <authorList>
            <person name="Fukushima K."/>
        </authorList>
    </citation>
    <scope>NUCLEOTIDE SEQUENCE</scope>
    <source>
        <strain evidence="3">SING2019-196</strain>
    </source>
</reference>
<dbReference type="GO" id="GO:0005634">
    <property type="term" value="C:nucleus"/>
    <property type="evidence" value="ECO:0007669"/>
    <property type="project" value="TreeGrafter"/>
</dbReference>
<dbReference type="Pfam" id="PF00407">
    <property type="entry name" value="Bet_v_1"/>
    <property type="match status" value="1"/>
</dbReference>
<name>A0AAD3Y7W5_NEPGR</name>
<dbReference type="Gene3D" id="3.30.530.20">
    <property type="match status" value="1"/>
</dbReference>
<dbReference type="InterPro" id="IPR023393">
    <property type="entry name" value="START-like_dom_sf"/>
</dbReference>
<dbReference type="InterPro" id="IPR024949">
    <property type="entry name" value="Bet_v_I_allergen"/>
</dbReference>
<keyword evidence="4" id="KW-1185">Reference proteome</keyword>
<dbReference type="PANTHER" id="PTHR31213">
    <property type="entry name" value="OS08G0374000 PROTEIN-RELATED"/>
    <property type="match status" value="1"/>
</dbReference>
<gene>
    <name evidence="3" type="ORF">Nepgr_032728</name>
</gene>
<evidence type="ECO:0000259" key="2">
    <source>
        <dbReference type="Pfam" id="PF00407"/>
    </source>
</evidence>
<evidence type="ECO:0000313" key="4">
    <source>
        <dbReference type="Proteomes" id="UP001279734"/>
    </source>
</evidence>
<dbReference type="FunFam" id="3.30.530.20:FF:000007">
    <property type="entry name" value="Major pollen allergen Bet v 1-A"/>
    <property type="match status" value="1"/>
</dbReference>
<comment type="similarity">
    <text evidence="1">Belongs to the BetVI family.</text>
</comment>
<organism evidence="3 4">
    <name type="scientific">Nepenthes gracilis</name>
    <name type="common">Slender pitcher plant</name>
    <dbReference type="NCBI Taxonomy" id="150966"/>
    <lineage>
        <taxon>Eukaryota</taxon>
        <taxon>Viridiplantae</taxon>
        <taxon>Streptophyta</taxon>
        <taxon>Embryophyta</taxon>
        <taxon>Tracheophyta</taxon>
        <taxon>Spermatophyta</taxon>
        <taxon>Magnoliopsida</taxon>
        <taxon>eudicotyledons</taxon>
        <taxon>Gunneridae</taxon>
        <taxon>Pentapetalae</taxon>
        <taxon>Caryophyllales</taxon>
        <taxon>Nepenthaceae</taxon>
        <taxon>Nepenthes</taxon>
    </lineage>
</organism>
<dbReference type="InterPro" id="IPR050279">
    <property type="entry name" value="Plant_def-hormone_signal"/>
</dbReference>
<dbReference type="InterPro" id="IPR000916">
    <property type="entry name" value="Bet_v_I/MLP"/>
</dbReference>
<dbReference type="SUPFAM" id="SSF55961">
    <property type="entry name" value="Bet v1-like"/>
    <property type="match status" value="1"/>
</dbReference>
<dbReference type="GO" id="GO:0009738">
    <property type="term" value="P:abscisic acid-activated signaling pathway"/>
    <property type="evidence" value="ECO:0007669"/>
    <property type="project" value="InterPro"/>
</dbReference>
<dbReference type="GO" id="GO:0006952">
    <property type="term" value="P:defense response"/>
    <property type="evidence" value="ECO:0007669"/>
    <property type="project" value="InterPro"/>
</dbReference>
<evidence type="ECO:0000256" key="1">
    <source>
        <dbReference type="ARBA" id="ARBA00009744"/>
    </source>
</evidence>
<proteinExistence type="inferred from homology"/>
<evidence type="ECO:0000313" key="3">
    <source>
        <dbReference type="EMBL" id="GMH30885.1"/>
    </source>
</evidence>
<dbReference type="GO" id="GO:0005737">
    <property type="term" value="C:cytoplasm"/>
    <property type="evidence" value="ECO:0007669"/>
    <property type="project" value="TreeGrafter"/>
</dbReference>
<protein>
    <recommendedName>
        <fullName evidence="2">Bet v I/Major latex protein domain-containing protein</fullName>
    </recommendedName>
</protein>
<sequence length="160" mass="17896">MAATTYTQEVECATPPARLFKALCLDNHNLFPKLLPESFKSVEFIQGDFKTVGSVKKLSFPEGHPYKYAKHRIDELDVVNFYSKYTTTEGDVLHGKYEHVVHEIKIVASGTGSICKLSTHFTLVAGATLNEEEIKVGQEKIKKITKTVDEYLVANPQAYA</sequence>
<dbReference type="GO" id="GO:0010427">
    <property type="term" value="F:abscisic acid binding"/>
    <property type="evidence" value="ECO:0007669"/>
    <property type="project" value="InterPro"/>
</dbReference>